<keyword evidence="5 9" id="KW-0479">Metal-binding</keyword>
<evidence type="ECO:0000256" key="7">
    <source>
        <dbReference type="ARBA" id="ARBA00022801"/>
    </source>
</evidence>
<reference evidence="11 12" key="1">
    <citation type="submission" date="2023-09" db="EMBL/GenBank/DDBJ databases">
        <title>Description of three actinobacteria isolated from air of manufacturing shop in a pharmaceutical factory.</title>
        <authorList>
            <person name="Zhang D.-F."/>
        </authorList>
    </citation>
    <scope>NUCLEOTIDE SEQUENCE [LARGE SCALE GENOMIC DNA]</scope>
    <source>
        <strain evidence="11 12">LY-0111</strain>
    </source>
</reference>
<dbReference type="Proteomes" id="UP001251870">
    <property type="component" value="Unassembled WGS sequence"/>
</dbReference>
<evidence type="ECO:0000313" key="11">
    <source>
        <dbReference type="EMBL" id="MDR8018651.1"/>
    </source>
</evidence>
<dbReference type="InterPro" id="IPR020549">
    <property type="entry name" value="YbeY_CS"/>
</dbReference>
<dbReference type="EMBL" id="JAVKGR010000002">
    <property type="protein sequence ID" value="MDR8018651.1"/>
    <property type="molecule type" value="Genomic_DNA"/>
</dbReference>
<proteinExistence type="inferred from homology"/>
<evidence type="ECO:0000256" key="4">
    <source>
        <dbReference type="ARBA" id="ARBA00022722"/>
    </source>
</evidence>
<dbReference type="PANTHER" id="PTHR46986:SF1">
    <property type="entry name" value="ENDORIBONUCLEASE YBEY, CHLOROPLASTIC"/>
    <property type="match status" value="1"/>
</dbReference>
<comment type="function">
    <text evidence="9">Single strand-specific metallo-endoribonuclease involved in late-stage 70S ribosome quality control and in maturation of the 3' terminus of the 16S rRNA.</text>
</comment>
<keyword evidence="12" id="KW-1185">Reference proteome</keyword>
<evidence type="ECO:0000256" key="2">
    <source>
        <dbReference type="ARBA" id="ARBA00022517"/>
    </source>
</evidence>
<evidence type="ECO:0000256" key="3">
    <source>
        <dbReference type="ARBA" id="ARBA00022552"/>
    </source>
</evidence>
<comment type="cofactor">
    <cofactor evidence="9">
        <name>Zn(2+)</name>
        <dbReference type="ChEBI" id="CHEBI:29105"/>
    </cofactor>
    <text evidence="9">Binds 1 zinc ion.</text>
</comment>
<feature type="binding site" evidence="9">
    <location>
        <position position="119"/>
    </location>
    <ligand>
        <name>Zn(2+)</name>
        <dbReference type="ChEBI" id="CHEBI:29105"/>
        <note>catalytic</note>
    </ligand>
</feature>
<dbReference type="InterPro" id="IPR023091">
    <property type="entry name" value="MetalPrtase_cat_dom_sf_prd"/>
</dbReference>
<dbReference type="Pfam" id="PF02130">
    <property type="entry name" value="YbeY"/>
    <property type="match status" value="1"/>
</dbReference>
<dbReference type="RefSeq" id="WP_310547632.1">
    <property type="nucleotide sequence ID" value="NZ_JAVKGR010000002.1"/>
</dbReference>
<gene>
    <name evidence="9 11" type="primary">ybeY</name>
    <name evidence="11" type="ORF">RIL96_03615</name>
</gene>
<protein>
    <recommendedName>
        <fullName evidence="9">Endoribonuclease YbeY</fullName>
        <ecNumber evidence="9">3.1.-.-</ecNumber>
    </recommendedName>
</protein>
<evidence type="ECO:0000256" key="5">
    <source>
        <dbReference type="ARBA" id="ARBA00022723"/>
    </source>
</evidence>
<keyword evidence="7 9" id="KW-0378">Hydrolase</keyword>
<keyword evidence="3 9" id="KW-0698">rRNA processing</keyword>
<comment type="subcellular location">
    <subcellularLocation>
        <location evidence="9">Cytoplasm</location>
    </subcellularLocation>
</comment>
<keyword evidence="2 9" id="KW-0690">Ribosome biogenesis</keyword>
<dbReference type="InterPro" id="IPR002036">
    <property type="entry name" value="YbeY"/>
</dbReference>
<sequence>MITVTDDSGSSQVTDAVIDELESLGRFLFQRLHLGPAVELGITLIDDEAMDQLHRDWLDLPGTTDVMSFPLDELRPGTAEEPVGEGTLGDVVISPEVAARQAAEAGHSFSDELALLTVHGMLHLLGHDHAETREREEMFALQKALLEDHLGRPAPQPTESTRAGSPLSQDGAGR</sequence>
<evidence type="ECO:0000256" key="8">
    <source>
        <dbReference type="ARBA" id="ARBA00022833"/>
    </source>
</evidence>
<dbReference type="PANTHER" id="PTHR46986">
    <property type="entry name" value="ENDORIBONUCLEASE YBEY, CHLOROPLASTIC"/>
    <property type="match status" value="1"/>
</dbReference>
<dbReference type="Gene3D" id="3.40.390.30">
    <property type="entry name" value="Metalloproteases ('zincins'), catalytic domain"/>
    <property type="match status" value="1"/>
</dbReference>
<dbReference type="HAMAP" id="MF_00009">
    <property type="entry name" value="Endoribonucl_YbeY"/>
    <property type="match status" value="1"/>
</dbReference>
<feature type="region of interest" description="Disordered" evidence="10">
    <location>
        <begin position="146"/>
        <end position="174"/>
    </location>
</feature>
<feature type="binding site" evidence="9">
    <location>
        <position position="129"/>
    </location>
    <ligand>
        <name>Zn(2+)</name>
        <dbReference type="ChEBI" id="CHEBI:29105"/>
        <note>catalytic</note>
    </ligand>
</feature>
<dbReference type="SUPFAM" id="SSF55486">
    <property type="entry name" value="Metalloproteases ('zincins'), catalytic domain"/>
    <property type="match status" value="1"/>
</dbReference>
<evidence type="ECO:0000256" key="1">
    <source>
        <dbReference type="ARBA" id="ARBA00010875"/>
    </source>
</evidence>
<evidence type="ECO:0000256" key="10">
    <source>
        <dbReference type="SAM" id="MobiDB-lite"/>
    </source>
</evidence>
<keyword evidence="8 9" id="KW-0862">Zinc</keyword>
<comment type="similarity">
    <text evidence="1 9">Belongs to the endoribonuclease YbeY family.</text>
</comment>
<keyword evidence="4 9" id="KW-0540">Nuclease</keyword>
<keyword evidence="6 9" id="KW-0255">Endonuclease</keyword>
<evidence type="ECO:0000313" key="12">
    <source>
        <dbReference type="Proteomes" id="UP001251870"/>
    </source>
</evidence>
<accession>A0ABU2DQE7</accession>
<dbReference type="EC" id="3.1.-.-" evidence="9"/>
<evidence type="ECO:0000256" key="6">
    <source>
        <dbReference type="ARBA" id="ARBA00022759"/>
    </source>
</evidence>
<dbReference type="PROSITE" id="PS01306">
    <property type="entry name" value="UPF0054"/>
    <property type="match status" value="1"/>
</dbReference>
<feature type="compositionally biased region" description="Polar residues" evidence="10">
    <location>
        <begin position="157"/>
        <end position="168"/>
    </location>
</feature>
<keyword evidence="9" id="KW-0963">Cytoplasm</keyword>
<dbReference type="NCBIfam" id="TIGR00043">
    <property type="entry name" value="rRNA maturation RNase YbeY"/>
    <property type="match status" value="1"/>
</dbReference>
<feature type="binding site" evidence="9">
    <location>
        <position position="123"/>
    </location>
    <ligand>
        <name>Zn(2+)</name>
        <dbReference type="ChEBI" id="CHEBI:29105"/>
        <note>catalytic</note>
    </ligand>
</feature>
<organism evidence="11 12">
    <name type="scientific">Nesterenkonia aerolata</name>
    <dbReference type="NCBI Taxonomy" id="3074079"/>
    <lineage>
        <taxon>Bacteria</taxon>
        <taxon>Bacillati</taxon>
        <taxon>Actinomycetota</taxon>
        <taxon>Actinomycetes</taxon>
        <taxon>Micrococcales</taxon>
        <taxon>Micrococcaceae</taxon>
        <taxon>Nesterenkonia</taxon>
    </lineage>
</organism>
<comment type="caution">
    <text evidence="11">The sequence shown here is derived from an EMBL/GenBank/DDBJ whole genome shotgun (WGS) entry which is preliminary data.</text>
</comment>
<name>A0ABU2DQE7_9MICC</name>
<evidence type="ECO:0000256" key="9">
    <source>
        <dbReference type="HAMAP-Rule" id="MF_00009"/>
    </source>
</evidence>